<proteinExistence type="predicted"/>
<protein>
    <submittedName>
        <fullName evidence="1">G11282 protein</fullName>
    </submittedName>
</protein>
<organism evidence="1 2">
    <name type="scientific">Coccomyxa viridis</name>
    <dbReference type="NCBI Taxonomy" id="1274662"/>
    <lineage>
        <taxon>Eukaryota</taxon>
        <taxon>Viridiplantae</taxon>
        <taxon>Chlorophyta</taxon>
        <taxon>core chlorophytes</taxon>
        <taxon>Trebouxiophyceae</taxon>
        <taxon>Trebouxiophyceae incertae sedis</taxon>
        <taxon>Coccomyxaceae</taxon>
        <taxon>Coccomyxa</taxon>
    </lineage>
</organism>
<evidence type="ECO:0000313" key="2">
    <source>
        <dbReference type="Proteomes" id="UP001497392"/>
    </source>
</evidence>
<sequence length="204" mass="23267">MKRRLTALEEDGSKRVSGLETKVATMANEQAATTKKLEKTSKKLKNTRRQLRKARKVLLSGFGVLLIQALRDHMRMLVLLWLGVAEEDLEQALRNWAQTWATYTRARQRAVRNRYGVDIYTFILLEKSNCPEMDAAVGNAHRMPPHPTAADLSFLLDIIMDQRWTKPVRKGAPASYCWIYEVESCEAAQQALLEELSDSDSESE</sequence>
<name>A0ABP1GA81_9CHLO</name>
<gene>
    <name evidence="1" type="primary">g11282</name>
    <name evidence="1" type="ORF">VP750_LOCUS10103</name>
</gene>
<keyword evidence="2" id="KW-1185">Reference proteome</keyword>
<reference evidence="1 2" key="1">
    <citation type="submission" date="2024-06" db="EMBL/GenBank/DDBJ databases">
        <authorList>
            <person name="Kraege A."/>
            <person name="Thomma B."/>
        </authorList>
    </citation>
    <scope>NUCLEOTIDE SEQUENCE [LARGE SCALE GENOMIC DNA]</scope>
</reference>
<accession>A0ABP1GA81</accession>
<evidence type="ECO:0000313" key="1">
    <source>
        <dbReference type="EMBL" id="CAL5228197.1"/>
    </source>
</evidence>
<dbReference type="EMBL" id="CAXHTA020000018">
    <property type="protein sequence ID" value="CAL5228197.1"/>
    <property type="molecule type" value="Genomic_DNA"/>
</dbReference>
<dbReference type="Proteomes" id="UP001497392">
    <property type="component" value="Unassembled WGS sequence"/>
</dbReference>
<comment type="caution">
    <text evidence="1">The sequence shown here is derived from an EMBL/GenBank/DDBJ whole genome shotgun (WGS) entry which is preliminary data.</text>
</comment>